<dbReference type="STRING" id="910347.SAMN05421773_11812"/>
<evidence type="ECO:0000313" key="3">
    <source>
        <dbReference type="EMBL" id="SFD52718.1"/>
    </source>
</evidence>
<evidence type="ECO:0000256" key="1">
    <source>
        <dbReference type="SAM" id="MobiDB-lite"/>
    </source>
</evidence>
<keyword evidence="4" id="KW-1185">Reference proteome</keyword>
<keyword evidence="2" id="KW-0732">Signal</keyword>
<organism evidence="3 4">
    <name type="scientific">Streptomyces aidingensis</name>
    <dbReference type="NCBI Taxonomy" id="910347"/>
    <lineage>
        <taxon>Bacteria</taxon>
        <taxon>Bacillati</taxon>
        <taxon>Actinomycetota</taxon>
        <taxon>Actinomycetes</taxon>
        <taxon>Kitasatosporales</taxon>
        <taxon>Streptomycetaceae</taxon>
        <taxon>Streptomyces</taxon>
    </lineage>
</organism>
<reference evidence="3 4" key="1">
    <citation type="submission" date="2016-10" db="EMBL/GenBank/DDBJ databases">
        <authorList>
            <person name="de Groot N.N."/>
        </authorList>
    </citation>
    <scope>NUCLEOTIDE SEQUENCE [LARGE SCALE GENOMIC DNA]</scope>
    <source>
        <strain evidence="3 4">CGMCC 4.5739</strain>
    </source>
</reference>
<feature type="chain" id="PRO_5011658281" evidence="2">
    <location>
        <begin position="27"/>
        <end position="110"/>
    </location>
</feature>
<proteinExistence type="predicted"/>
<dbReference type="Proteomes" id="UP000199207">
    <property type="component" value="Unassembled WGS sequence"/>
</dbReference>
<protein>
    <submittedName>
        <fullName evidence="3">Uncharacterized protein</fullName>
    </submittedName>
</protein>
<accession>A0A1I1T6H2</accession>
<dbReference type="EMBL" id="FOLM01000018">
    <property type="protein sequence ID" value="SFD52718.1"/>
    <property type="molecule type" value="Genomic_DNA"/>
</dbReference>
<dbReference type="AlphaFoldDB" id="A0A1I1T6H2"/>
<feature type="signal peptide" evidence="2">
    <location>
        <begin position="1"/>
        <end position="26"/>
    </location>
</feature>
<feature type="region of interest" description="Disordered" evidence="1">
    <location>
        <begin position="23"/>
        <end position="79"/>
    </location>
</feature>
<evidence type="ECO:0000313" key="4">
    <source>
        <dbReference type="Proteomes" id="UP000199207"/>
    </source>
</evidence>
<feature type="compositionally biased region" description="Basic and acidic residues" evidence="1">
    <location>
        <begin position="29"/>
        <end position="48"/>
    </location>
</feature>
<name>A0A1I1T6H2_9ACTN</name>
<feature type="compositionally biased region" description="Low complexity" evidence="1">
    <location>
        <begin position="51"/>
        <end position="64"/>
    </location>
</feature>
<gene>
    <name evidence="3" type="ORF">SAMN05421773_11812</name>
</gene>
<evidence type="ECO:0000256" key="2">
    <source>
        <dbReference type="SAM" id="SignalP"/>
    </source>
</evidence>
<sequence length="110" mass="10969">MPALPVLALLLALLGLTGLTPPAALAGGHHGDAHRDGPSLCHPQDDGPGRGAVPAATARAAHGGDMPAAVRPPSVRDPAARCPATAALTRGAPPVRGIRPSLAELQLLRI</sequence>